<dbReference type="RefSeq" id="WP_050339674.1">
    <property type="nucleotide sequence ID" value="NZ_AZCU01000004.1"/>
</dbReference>
<dbReference type="AlphaFoldDB" id="A0A837RC00"/>
<sequence length="221" mass="24846">MEIGTLMAMVKRHVRQRQATVRRRGQLRRHITMSTISATGFSKIEDAIFIEQLKKPINNAKICPNNWWHLNFFWELQGISRTSAAQVPALSLNGKISGINHPAVAHFEFMREQVSDGDADKQILPAPALCLAELKRPDNAVAVSRVYQSDTELVHDLASAYHQIMTDLYHAGARRIQLNNGHQSSDKITELSAQVSREAVQNLPADLCVNWHVAQGHYYSA</sequence>
<protein>
    <recommendedName>
        <fullName evidence="3">Methionine synthase</fullName>
    </recommendedName>
</protein>
<evidence type="ECO:0008006" key="3">
    <source>
        <dbReference type="Google" id="ProtNLM"/>
    </source>
</evidence>
<dbReference type="Gene3D" id="3.20.20.210">
    <property type="match status" value="1"/>
</dbReference>
<dbReference type="GeneID" id="49394823"/>
<dbReference type="InterPro" id="IPR038071">
    <property type="entry name" value="UROD/MetE-like_sf"/>
</dbReference>
<comment type="caution">
    <text evidence="1">The sequence shown here is derived from an EMBL/GenBank/DDBJ whole genome shotgun (WGS) entry which is preliminary data.</text>
</comment>
<dbReference type="EMBL" id="AZCU01000004">
    <property type="protein sequence ID" value="KRK26159.1"/>
    <property type="molecule type" value="Genomic_DNA"/>
</dbReference>
<dbReference type="SUPFAM" id="SSF51726">
    <property type="entry name" value="UROD/MetE-like"/>
    <property type="match status" value="1"/>
</dbReference>
<dbReference type="PANTHER" id="PTHR43844">
    <property type="entry name" value="METHIONINE SYNTHASE"/>
    <property type="match status" value="1"/>
</dbReference>
<dbReference type="PANTHER" id="PTHR43844:SF1">
    <property type="entry name" value="METHIONINE SYNTHASE"/>
    <property type="match status" value="1"/>
</dbReference>
<dbReference type="Proteomes" id="UP000051020">
    <property type="component" value="Unassembled WGS sequence"/>
</dbReference>
<evidence type="ECO:0000313" key="1">
    <source>
        <dbReference type="EMBL" id="KRK26159.1"/>
    </source>
</evidence>
<organism evidence="1 2">
    <name type="scientific">Lactiplantibacillus pentosus DSM 20314</name>
    <dbReference type="NCBI Taxonomy" id="1423791"/>
    <lineage>
        <taxon>Bacteria</taxon>
        <taxon>Bacillati</taxon>
        <taxon>Bacillota</taxon>
        <taxon>Bacilli</taxon>
        <taxon>Lactobacillales</taxon>
        <taxon>Lactobacillaceae</taxon>
        <taxon>Lactiplantibacillus</taxon>
    </lineage>
</organism>
<accession>A0A837RC00</accession>
<proteinExistence type="predicted"/>
<gene>
    <name evidence="1" type="ORF">FD24_GL002500</name>
</gene>
<reference evidence="1 2" key="1">
    <citation type="journal article" date="2015" name="Genome Announc.">
        <title>Expanding the biotechnology potential of lactobacilli through comparative genomics of 213 strains and associated genera.</title>
        <authorList>
            <person name="Sun Z."/>
            <person name="Harris H.M."/>
            <person name="McCann A."/>
            <person name="Guo C."/>
            <person name="Argimon S."/>
            <person name="Zhang W."/>
            <person name="Yang X."/>
            <person name="Jeffery I.B."/>
            <person name="Cooney J.C."/>
            <person name="Kagawa T.F."/>
            <person name="Liu W."/>
            <person name="Song Y."/>
            <person name="Salvetti E."/>
            <person name="Wrobel A."/>
            <person name="Rasinkangas P."/>
            <person name="Parkhill J."/>
            <person name="Rea M.C."/>
            <person name="O'Sullivan O."/>
            <person name="Ritari J."/>
            <person name="Douillard F.P."/>
            <person name="Paul Ross R."/>
            <person name="Yang R."/>
            <person name="Briner A.E."/>
            <person name="Felis G.E."/>
            <person name="de Vos W.M."/>
            <person name="Barrangou R."/>
            <person name="Klaenhammer T.R."/>
            <person name="Caufield P.W."/>
            <person name="Cui Y."/>
            <person name="Zhang H."/>
            <person name="O'Toole P.W."/>
        </authorList>
    </citation>
    <scope>NUCLEOTIDE SEQUENCE [LARGE SCALE GENOMIC DNA]</scope>
    <source>
        <strain evidence="1 2">DSM 20314</strain>
    </source>
</reference>
<evidence type="ECO:0000313" key="2">
    <source>
        <dbReference type="Proteomes" id="UP000051020"/>
    </source>
</evidence>
<name>A0A837RC00_LACPE</name>